<proteinExistence type="predicted"/>
<sequence length="139" mass="16524">MGERKAKLLRNMALKEQARLPHFVQRQQALQVEIDQIRALLERMKTLRDYARDQTVQQAHKLHTNRYYELRLIEETEALSNKLDFLLVEMTNVTEAIARMSHKKQLVSDKARQVLKEAQQERETMIEASQTTYRMVQRS</sequence>
<dbReference type="Proteomes" id="UP001597186">
    <property type="component" value="Unassembled WGS sequence"/>
</dbReference>
<reference evidence="2" key="1">
    <citation type="journal article" date="2019" name="Int. J. Syst. Evol. Microbiol.">
        <title>The Global Catalogue of Microorganisms (GCM) 10K type strain sequencing project: providing services to taxonomists for standard genome sequencing and annotation.</title>
        <authorList>
            <consortium name="The Broad Institute Genomics Platform"/>
            <consortium name="The Broad Institute Genome Sequencing Center for Infectious Disease"/>
            <person name="Wu L."/>
            <person name="Ma J."/>
        </authorList>
    </citation>
    <scope>NUCLEOTIDE SEQUENCE [LARGE SCALE GENOMIC DNA]</scope>
    <source>
        <strain evidence="2">CGMCC 1.12477</strain>
    </source>
</reference>
<accession>A0ABW4E9Z5</accession>
<protein>
    <recommendedName>
        <fullName evidence="3">Flagellar FliJ protein</fullName>
    </recommendedName>
</protein>
<keyword evidence="2" id="KW-1185">Reference proteome</keyword>
<evidence type="ECO:0000313" key="1">
    <source>
        <dbReference type="EMBL" id="MFD1508155.1"/>
    </source>
</evidence>
<dbReference type="EMBL" id="JBHUDD010000012">
    <property type="protein sequence ID" value="MFD1508155.1"/>
    <property type="molecule type" value="Genomic_DNA"/>
</dbReference>
<organism evidence="1 2">
    <name type="scientific">Lacimonas salitolerans</name>
    <dbReference type="NCBI Taxonomy" id="1323750"/>
    <lineage>
        <taxon>Bacteria</taxon>
        <taxon>Pseudomonadati</taxon>
        <taxon>Pseudomonadota</taxon>
        <taxon>Alphaproteobacteria</taxon>
        <taxon>Rhodobacterales</taxon>
        <taxon>Paracoccaceae</taxon>
        <taxon>Lacimonas</taxon>
    </lineage>
</organism>
<name>A0ABW4E9Z5_9RHOB</name>
<dbReference type="RefSeq" id="WP_379912501.1">
    <property type="nucleotide sequence ID" value="NZ_JBHUDD010000012.1"/>
</dbReference>
<evidence type="ECO:0008006" key="3">
    <source>
        <dbReference type="Google" id="ProtNLM"/>
    </source>
</evidence>
<gene>
    <name evidence="1" type="ORF">ACFTOW_01855</name>
</gene>
<comment type="caution">
    <text evidence="1">The sequence shown here is derived from an EMBL/GenBank/DDBJ whole genome shotgun (WGS) entry which is preliminary data.</text>
</comment>
<evidence type="ECO:0000313" key="2">
    <source>
        <dbReference type="Proteomes" id="UP001597186"/>
    </source>
</evidence>